<dbReference type="InterPro" id="IPR007120">
    <property type="entry name" value="DNA-dir_RNAP_su2_dom"/>
</dbReference>
<organism evidence="11">
    <name type="scientific">Chromera velia</name>
    <dbReference type="NCBI Taxonomy" id="505693"/>
    <lineage>
        <taxon>Eukaryota</taxon>
        <taxon>Sar</taxon>
        <taxon>Alveolata</taxon>
        <taxon>Colpodellida</taxon>
        <taxon>Chromeraceae</taxon>
        <taxon>Chromera</taxon>
    </lineage>
</organism>
<evidence type="ECO:0000259" key="10">
    <source>
        <dbReference type="Pfam" id="PF04565"/>
    </source>
</evidence>
<dbReference type="VEuPathDB" id="CryptoDB:Cvel_14119"/>
<accession>D9IXE2</accession>
<feature type="domain" description="DNA-directed RNA polymerase subunit 2 hybrid-binding" evidence="8">
    <location>
        <begin position="870"/>
        <end position="1319"/>
    </location>
</feature>
<dbReference type="EC" id="2.7.7.6" evidence="7"/>
<dbReference type="GO" id="GO:0003899">
    <property type="term" value="F:DNA-directed RNA polymerase activity"/>
    <property type="evidence" value="ECO:0007669"/>
    <property type="project" value="UniProtKB-EC"/>
</dbReference>
<dbReference type="GO" id="GO:0000428">
    <property type="term" value="C:DNA-directed RNA polymerase complex"/>
    <property type="evidence" value="ECO:0007669"/>
    <property type="project" value="UniProtKB-KW"/>
</dbReference>
<gene>
    <name evidence="11" type="primary">rpoB</name>
</gene>
<dbReference type="GeneID" id="9480949"/>
<comment type="similarity">
    <text evidence="1 6">Belongs to the RNA polymerase beta chain family.</text>
</comment>
<comment type="catalytic activity">
    <reaction evidence="7">
        <text>RNA(n) + a ribonucleoside 5'-triphosphate = RNA(n+1) + diphosphate</text>
        <dbReference type="Rhea" id="RHEA:21248"/>
        <dbReference type="Rhea" id="RHEA-COMP:14527"/>
        <dbReference type="Rhea" id="RHEA-COMP:17342"/>
        <dbReference type="ChEBI" id="CHEBI:33019"/>
        <dbReference type="ChEBI" id="CHEBI:61557"/>
        <dbReference type="ChEBI" id="CHEBI:140395"/>
        <dbReference type="EC" id="2.7.7.6"/>
    </reaction>
</comment>
<dbReference type="VEuPathDB" id="CryptoDB:Cvel_11008"/>
<dbReference type="GO" id="GO:0003677">
    <property type="term" value="F:DNA binding"/>
    <property type="evidence" value="ECO:0007669"/>
    <property type="project" value="InterPro"/>
</dbReference>
<keyword evidence="3 7" id="KW-0808">Transferase</keyword>
<comment type="function">
    <text evidence="7">DNA-dependent RNA polymerase catalyzes the transcription of DNA into RNA using the four ribonucleoside triphosphates as substrates.</text>
</comment>
<dbReference type="RefSeq" id="YP_003795308.1">
    <property type="nucleotide sequence ID" value="NC_014340.2"/>
</dbReference>
<evidence type="ECO:0000256" key="6">
    <source>
        <dbReference type="RuleBase" id="RU000434"/>
    </source>
</evidence>
<keyword evidence="11" id="KW-0150">Chloroplast</keyword>
<feature type="domain" description="RNA polymerase Rpb2" evidence="9">
    <location>
        <begin position="1321"/>
        <end position="1392"/>
    </location>
</feature>
<keyword evidence="2 7" id="KW-0240">DNA-directed RNA polymerase</keyword>
<dbReference type="Gene3D" id="2.40.50.100">
    <property type="match status" value="1"/>
</dbReference>
<dbReference type="Pfam" id="PF04560">
    <property type="entry name" value="RNA_pol_Rpb2_7"/>
    <property type="match status" value="1"/>
</dbReference>
<evidence type="ECO:0000259" key="9">
    <source>
        <dbReference type="Pfam" id="PF04560"/>
    </source>
</evidence>
<evidence type="ECO:0000256" key="2">
    <source>
        <dbReference type="ARBA" id="ARBA00022478"/>
    </source>
</evidence>
<protein>
    <recommendedName>
        <fullName evidence="7">DNA-directed RNA polymerase subunit beta</fullName>
        <ecNumber evidence="7">2.7.7.6</ecNumber>
    </recommendedName>
</protein>
<dbReference type="SUPFAM" id="SSF64484">
    <property type="entry name" value="beta and beta-prime subunits of DNA dependent RNA-polymerase"/>
    <property type="match status" value="1"/>
</dbReference>
<dbReference type="InterPro" id="IPR037033">
    <property type="entry name" value="DNA-dir_RNAP_su2_hyb_sf"/>
</dbReference>
<evidence type="ECO:0000313" key="11">
    <source>
        <dbReference type="EMBL" id="ADJ66550.1"/>
    </source>
</evidence>
<feature type="domain" description="RNA polymerase Rpb2" evidence="10">
    <location>
        <begin position="712"/>
        <end position="780"/>
    </location>
</feature>
<evidence type="ECO:0000256" key="7">
    <source>
        <dbReference type="RuleBase" id="RU363031"/>
    </source>
</evidence>
<geneLocation type="chloroplast" evidence="11"/>
<dbReference type="GO" id="GO:0032549">
    <property type="term" value="F:ribonucleoside binding"/>
    <property type="evidence" value="ECO:0007669"/>
    <property type="project" value="InterPro"/>
</dbReference>
<dbReference type="GO" id="GO:0006351">
    <property type="term" value="P:DNA-templated transcription"/>
    <property type="evidence" value="ECO:0007669"/>
    <property type="project" value="InterPro"/>
</dbReference>
<proteinExistence type="inferred from homology"/>
<sequence>MISLTALPKALDLSNSVATTFHQFNSEGLLRILEDLIPSAFYLDSCVIYCFPELCSFEISSANPSHLIEVWLPICCKLCTNRHTNTTIQYASKTTECYTKLHLLDVPTTSSTHTLTLNNLKRIAISQFMAKKSPYVKPGYLTETLWKEPETSSWSKNVRPKNSLTEWKTRKKKKSKIKAKYKLFKRKKNIKLKNLSLKRPKAFLQEKWLHTKTKIFTRNLVFQPTTDISYTHPTSKAFDCLMLTGISNLMFLTFQQHKIVTYLVKKQITRSALRLYLIGRNYVQVELDNMKVKPRLTLLVSWNGFRYQFQWPLFSHLYSGTTISIEAFWYLWNLPPNNRLTHSVQWQFKPQNRQIQYALTNWYALAWTNLWFKSSWSRQLTSSTIDSKPLWKCVLFYRSENWDKTQHSKGNAIYQIDGLSRFCIRYMNVLRHQLRPMRQRSVGWVPEMFSSQSIVPWVKKNPVQDTQGPSDKQELVAKLSRKLVPPIRLSAMDLDFLYYTLWDIARVKKDLDFTKHINYKGIFGFNGHLCRHIARQGKTWSRIFYQHVQTWNKLLQFGHLKRWPSEQRLVNVGIFSSDLWHWRLYQIQTRTLLSRSNKKRQLKQKIKITKPLVASPYPHFPHEASREVNWLQSLSFYNLVRKTRNKIHKLRPKLVSTKSLGLNHWSLFFWFRFLLITNTAMPNLLYNQLSFVTLLPTEWSVREFLIESPLLQYLDEINPLTEIVHKRRISALGLGGISANRERPETEERDVYPSYYGKLCAVETLEGERAGLVVSHTIFSRLTRNHNLSIAHFSLLHGRLEPTLKFLNFTEASTNAMPYYKIVKRRSKIFNGLRHLFGTGEYAFTKLHLHFRYLPMSHTVMFSPAAALTPFMFHNDPTRTLMAANMQRQATPLLYTQPSALSFGLESTWSVDTAYTAISLNEGIVMTSSPWQIEVRDIAYRDIQYLLKNLLQTNQSTVNQQVPCVWPGERIFPGQLLTSGYAQKNYELALGINTRVCYGVYYGYTFEDAILLNSTCIQKHMFTSLQLYEKKLLLGNLSHTSLMSLLLPQESLINVSSHGMLKPNSLIYPSQLLISKIEDTRPNFLTEKSWKTVPKHYHKIDSYIYDQQREFFENASIYALESDQGRLISLSHWQDGWLQEPQITFLVGHLMLMQLGDKVCGKHGNKGIVSALLDTPDMPYLEDGTSPDMIVSALGVPSRMNIGQLYECILGLTAEWLNSRLKYSQDDKLFCGEQYLRENIYNLMKQVALFTNNAWFYNPYNPGKILLREGASGQLIQGGVFYGMTYLFKLIHMVEKKIHTRPVGPYTLITQQPPRGRRQEGGQRLGEMEVWAIQAFSASYTLKELLVLKSDDLFYRQQIHDRLVSAEKLSFGYSETFKLLIRDLNILGVGVSFNLPHTSCQPLLDGDITKQIFDVFETSVS</sequence>
<dbReference type="Gene3D" id="3.90.1100.10">
    <property type="match status" value="1"/>
</dbReference>
<dbReference type="PANTHER" id="PTHR20856">
    <property type="entry name" value="DNA-DIRECTED RNA POLYMERASE I SUBUNIT 2"/>
    <property type="match status" value="1"/>
</dbReference>
<keyword evidence="11" id="KW-0934">Plastid</keyword>
<evidence type="ECO:0000256" key="1">
    <source>
        <dbReference type="ARBA" id="ARBA00006835"/>
    </source>
</evidence>
<evidence type="ECO:0000256" key="5">
    <source>
        <dbReference type="ARBA" id="ARBA00023163"/>
    </source>
</evidence>
<evidence type="ECO:0000256" key="4">
    <source>
        <dbReference type="ARBA" id="ARBA00022695"/>
    </source>
</evidence>
<dbReference type="Gene3D" id="2.40.270.10">
    <property type="entry name" value="DNA-directed RNA polymerase, subunit 2, domain 6"/>
    <property type="match status" value="1"/>
</dbReference>
<keyword evidence="4 7" id="KW-0548">Nucleotidyltransferase</keyword>
<dbReference type="Pfam" id="PF04565">
    <property type="entry name" value="RNA_pol_Rpb2_3"/>
    <property type="match status" value="1"/>
</dbReference>
<keyword evidence="5 7" id="KW-0804">Transcription</keyword>
<evidence type="ECO:0000259" key="8">
    <source>
        <dbReference type="Pfam" id="PF00562"/>
    </source>
</evidence>
<reference evidence="11" key="1">
    <citation type="journal article" date="2010" name="Proc. Natl. Acad. Sci. U.S.A.">
        <title>A common red algal origin of the apicomplexan, dinoflagellate, and heterokont plastids.</title>
        <authorList>
            <person name="Janouskovec J."/>
            <person name="Horak A."/>
            <person name="Obornik M."/>
            <person name="Lukes J."/>
            <person name="Keeling P.J."/>
        </authorList>
    </citation>
    <scope>NUCLEOTIDE SEQUENCE</scope>
    <source>
        <strain evidence="11">CCMP2878</strain>
    </source>
</reference>
<dbReference type="InterPro" id="IPR007121">
    <property type="entry name" value="RNA_pol_bsu_CS"/>
</dbReference>
<dbReference type="Pfam" id="PF00562">
    <property type="entry name" value="RNA_pol_Rpb2_6"/>
    <property type="match status" value="1"/>
</dbReference>
<dbReference type="Gene3D" id="3.90.1800.10">
    <property type="entry name" value="RNA polymerase alpha subunit dimerisation domain"/>
    <property type="match status" value="1"/>
</dbReference>
<dbReference type="PROSITE" id="PS01166">
    <property type="entry name" value="RNA_POL_BETA"/>
    <property type="match status" value="1"/>
</dbReference>
<reference evidence="11" key="2">
    <citation type="submission" date="2013-03" db="EMBL/GenBank/DDBJ databases">
        <title>Split photosystem protein, linear topology, and growth of structural complexity in the recombination-driven plastid genome of Chromera velia.</title>
        <authorList>
            <person name="Janouskovec J."/>
            <person name="Sobotka R."/>
            <person name="Lai D.-H."/>
            <person name="Flegontov P."/>
            <person name="Konik P."/>
            <person name="Komenda J."/>
            <person name="Ali S."/>
            <person name="Prasil O."/>
            <person name="Pain A."/>
            <person name="Obornik M."/>
            <person name="Lukes J."/>
            <person name="Keeling P.J."/>
        </authorList>
    </citation>
    <scope>NUCLEOTIDE SEQUENCE</scope>
    <source>
        <strain evidence="11">CCMP2878</strain>
    </source>
</reference>
<dbReference type="InterPro" id="IPR007641">
    <property type="entry name" value="RNA_pol_Rpb2_7"/>
</dbReference>
<evidence type="ECO:0000256" key="3">
    <source>
        <dbReference type="ARBA" id="ARBA00022679"/>
    </source>
</evidence>
<dbReference type="InterPro" id="IPR015712">
    <property type="entry name" value="DNA-dir_RNA_pol_su2"/>
</dbReference>
<comment type="subunit">
    <text evidence="7">In plastids the minimal PEP RNA polymerase catalytic core is composed of four subunits: alpha, beta, beta', and beta''. When a (nuclear-encoded) sigma factor is associated with the core the holoenzyme is formed, which can initiate transcription.</text>
</comment>
<dbReference type="EMBL" id="HM222967">
    <property type="protein sequence ID" value="ADJ66550.1"/>
    <property type="molecule type" value="Genomic_DNA"/>
</dbReference>
<name>D9IXE2_9ALVE</name>
<dbReference type="InterPro" id="IPR007645">
    <property type="entry name" value="RNA_pol_Rpb2_3"/>
</dbReference>